<evidence type="ECO:0000313" key="2">
    <source>
        <dbReference type="EMBL" id="QFQ96426.1"/>
    </source>
</evidence>
<keyword evidence="3" id="KW-1185">Reference proteome</keyword>
<feature type="transmembrane region" description="Helical" evidence="1">
    <location>
        <begin position="48"/>
        <end position="67"/>
    </location>
</feature>
<sequence>MDELTEVRQLRSGASAPDRARLAPGRARLLDAAWAGERRRRRWARREFVLAGVVAAVTTVAVTASLLEGLDGPSPNGKPAALTGADLKGMTPAELLERAAEAVEGQPAVPEPRADQWIYRKSTLEAPDEEEVQVTGVTAVSQEIWTRYDGGAAAQGWRSTEDGSLRLRTTETRQGAQGEGDNRSPRELYRFLTTLPSDGEDALEAIREEDALPAEKGSTQVEQDHAEISALLDADIKPSKGLAGLYRALATLPDLALADHLVEDGTGRRVIALSEGTAPDRYRLIDPETYDVLGTQDIRGGKVIGGSSLITSAVVDAAGERG</sequence>
<dbReference type="RefSeq" id="WP_152167932.1">
    <property type="nucleotide sequence ID" value="NZ_CP045096.1"/>
</dbReference>
<keyword evidence="1" id="KW-0472">Membrane</keyword>
<dbReference type="Proteomes" id="UP000327294">
    <property type="component" value="Chromosome"/>
</dbReference>
<gene>
    <name evidence="2" type="ORF">F9278_09655</name>
</gene>
<name>A0A5P8K077_9ACTN</name>
<keyword evidence="1" id="KW-0812">Transmembrane</keyword>
<protein>
    <recommendedName>
        <fullName evidence="4">CU044_5270 family protein</fullName>
    </recommendedName>
</protein>
<dbReference type="EMBL" id="CP045096">
    <property type="protein sequence ID" value="QFQ96426.1"/>
    <property type="molecule type" value="Genomic_DNA"/>
</dbReference>
<dbReference type="NCBIfam" id="NF038083">
    <property type="entry name" value="CU044_5270_fam"/>
    <property type="match status" value="1"/>
</dbReference>
<keyword evidence="1" id="KW-1133">Transmembrane helix</keyword>
<evidence type="ECO:0000256" key="1">
    <source>
        <dbReference type="SAM" id="Phobius"/>
    </source>
</evidence>
<accession>A0A5P8K077</accession>
<dbReference type="InterPro" id="IPR047789">
    <property type="entry name" value="CU044_5270-like"/>
</dbReference>
<reference evidence="2 3" key="1">
    <citation type="submission" date="2019-10" db="EMBL/GenBank/DDBJ databases">
        <title>Streptomyces sp. strain GY16 isolated from leaves of Broussonetia papyrifera.</title>
        <authorList>
            <person name="Mo P."/>
        </authorList>
    </citation>
    <scope>NUCLEOTIDE SEQUENCE [LARGE SCALE GENOMIC DNA]</scope>
    <source>
        <strain evidence="2 3">GY16</strain>
    </source>
</reference>
<dbReference type="AlphaFoldDB" id="A0A5P8K077"/>
<organism evidence="2 3">
    <name type="scientific">Streptomyces phaeolivaceus</name>
    <dbReference type="NCBI Taxonomy" id="2653200"/>
    <lineage>
        <taxon>Bacteria</taxon>
        <taxon>Bacillati</taxon>
        <taxon>Actinomycetota</taxon>
        <taxon>Actinomycetes</taxon>
        <taxon>Kitasatosporales</taxon>
        <taxon>Streptomycetaceae</taxon>
        <taxon>Streptomyces</taxon>
    </lineage>
</organism>
<proteinExistence type="predicted"/>
<dbReference type="KEGG" id="sphv:F9278_09655"/>
<evidence type="ECO:0000313" key="3">
    <source>
        <dbReference type="Proteomes" id="UP000327294"/>
    </source>
</evidence>
<evidence type="ECO:0008006" key="4">
    <source>
        <dbReference type="Google" id="ProtNLM"/>
    </source>
</evidence>